<evidence type="ECO:0000256" key="1">
    <source>
        <dbReference type="SAM" id="MobiDB-lite"/>
    </source>
</evidence>
<evidence type="ECO:0000313" key="2">
    <source>
        <dbReference type="EMBL" id="CUG88169.1"/>
    </source>
</evidence>
<feature type="compositionally biased region" description="Low complexity" evidence="1">
    <location>
        <begin position="112"/>
        <end position="122"/>
    </location>
</feature>
<gene>
    <name evidence="2" type="ORF">BSAL_01595</name>
</gene>
<accession>A0A0S4JDR1</accession>
<protein>
    <submittedName>
        <fullName evidence="2">Uncharacterized protein</fullName>
    </submittedName>
</protein>
<feature type="compositionally biased region" description="Acidic residues" evidence="1">
    <location>
        <begin position="81"/>
        <end position="93"/>
    </location>
</feature>
<dbReference type="VEuPathDB" id="TriTrypDB:BSAL_01595"/>
<dbReference type="EMBL" id="CYKH01001620">
    <property type="protein sequence ID" value="CUG88169.1"/>
    <property type="molecule type" value="Genomic_DNA"/>
</dbReference>
<proteinExistence type="predicted"/>
<feature type="compositionally biased region" description="Basic and acidic residues" evidence="1">
    <location>
        <begin position="160"/>
        <end position="175"/>
    </location>
</feature>
<dbReference type="AlphaFoldDB" id="A0A0S4JDR1"/>
<sequence length="182" mass="19572">MPLLVTFLDSHYFLFCSKELWYQMKAVKAAKTTGPAAPLQQRAQLPQVDCADPTAAPLQQRAQLPQVDCADPTLQGTYVAQDDDVGTGNDIDDFEARLANGGAPPVRGNAVRAQQQQPPRAQHSGSNGAPQARKPAAVVAKRPPGGAASTAPPLTEEEEERRQDIDDVRQLRTGEESSSDDE</sequence>
<feature type="region of interest" description="Disordered" evidence="1">
    <location>
        <begin position="79"/>
        <end position="182"/>
    </location>
</feature>
<organism evidence="2 3">
    <name type="scientific">Bodo saltans</name>
    <name type="common">Flagellated protozoan</name>
    <dbReference type="NCBI Taxonomy" id="75058"/>
    <lineage>
        <taxon>Eukaryota</taxon>
        <taxon>Discoba</taxon>
        <taxon>Euglenozoa</taxon>
        <taxon>Kinetoplastea</taxon>
        <taxon>Metakinetoplastina</taxon>
        <taxon>Eubodonida</taxon>
        <taxon>Bodonidae</taxon>
        <taxon>Bodo</taxon>
    </lineage>
</organism>
<keyword evidence="3" id="KW-1185">Reference proteome</keyword>
<name>A0A0S4JDR1_BODSA</name>
<dbReference type="Proteomes" id="UP000051952">
    <property type="component" value="Unassembled WGS sequence"/>
</dbReference>
<reference evidence="3" key="1">
    <citation type="submission" date="2015-09" db="EMBL/GenBank/DDBJ databases">
        <authorList>
            <consortium name="Pathogen Informatics"/>
        </authorList>
    </citation>
    <scope>NUCLEOTIDE SEQUENCE [LARGE SCALE GENOMIC DNA]</scope>
    <source>
        <strain evidence="3">Lake Konstanz</strain>
    </source>
</reference>
<evidence type="ECO:0000313" key="3">
    <source>
        <dbReference type="Proteomes" id="UP000051952"/>
    </source>
</evidence>